<gene>
    <name evidence="5" type="ordered locus">MTR_8g035720</name>
</gene>
<dbReference type="EnsemblPlants" id="AET02142">
    <property type="protein sequence ID" value="AET02142"/>
    <property type="gene ID" value="MTR_8g035720"/>
</dbReference>
<dbReference type="GO" id="GO:0005737">
    <property type="term" value="C:cytoplasm"/>
    <property type="evidence" value="ECO:0000318"/>
    <property type="project" value="GO_Central"/>
</dbReference>
<dbReference type="PaxDb" id="3880-AET02142"/>
<sequence>MELKHTTKSGYTWLLSRYNSVPQSNQNDFWSWIWKLKLSKKVKFLFWLHPLKEKEISFDLGDVRVRGEAAGQEQNPPMASTYNTENKVIHDYNNLILSLPRENGCETEYMYFFHGFWCPSYLIQSVNTFQNKFHAKDNDIVVASMPKSGTTWLKGLAYAIVNRQHFTSLENNNHPLLLFNPHELVPLFEVNLYGGKDILLPQIDVSNMIEPRLFGTHIPFLSLPKSVKESSCKIIYICRNPFDTFVSYWNYINKVRSKKSLTELTLEESFERYCKGICLFGPFWDNMLGYLKESIERPHKVLFLKYEDLKEDVNFHIKRIAEFVGFPFTQEEENNGVVENIIKLCSFESMKESKGNQSETVSTIYEKKFFFRKGEIGDWVNYFSPSMIERLSKVIEEKLSGSNLSFKGGP</sequence>
<dbReference type="eggNOG" id="KOG1584">
    <property type="taxonomic scope" value="Eukaryota"/>
</dbReference>
<evidence type="ECO:0000313" key="7">
    <source>
        <dbReference type="Proteomes" id="UP000002051"/>
    </source>
</evidence>
<dbReference type="EMBL" id="CM001224">
    <property type="protein sequence ID" value="AET02142.2"/>
    <property type="molecule type" value="Genomic_DNA"/>
</dbReference>
<protein>
    <recommendedName>
        <fullName evidence="3">Sulfotransferase</fullName>
        <ecNumber evidence="3">2.8.2.-</ecNumber>
    </recommendedName>
</protein>
<evidence type="ECO:0000256" key="1">
    <source>
        <dbReference type="ARBA" id="ARBA00005771"/>
    </source>
</evidence>
<reference evidence="6" key="3">
    <citation type="submission" date="2015-04" db="UniProtKB">
        <authorList>
            <consortium name="EnsemblPlants"/>
        </authorList>
    </citation>
    <scope>IDENTIFICATION</scope>
    <source>
        <strain evidence="6">cv. Jemalong A17</strain>
    </source>
</reference>
<dbReference type="GO" id="GO:0008146">
    <property type="term" value="F:sulfotransferase activity"/>
    <property type="evidence" value="ECO:0000318"/>
    <property type="project" value="GO_Central"/>
</dbReference>
<evidence type="ECO:0000259" key="4">
    <source>
        <dbReference type="Pfam" id="PF00685"/>
    </source>
</evidence>
<dbReference type="PANTHER" id="PTHR11783">
    <property type="entry name" value="SULFOTRANSFERASE SULT"/>
    <property type="match status" value="1"/>
</dbReference>
<evidence type="ECO:0000256" key="2">
    <source>
        <dbReference type="ARBA" id="ARBA00022679"/>
    </source>
</evidence>
<dbReference type="AlphaFoldDB" id="G7LDJ5"/>
<evidence type="ECO:0000256" key="3">
    <source>
        <dbReference type="RuleBase" id="RU361155"/>
    </source>
</evidence>
<accession>A0A0C3XYQ0</accession>
<dbReference type="InterPro" id="IPR000863">
    <property type="entry name" value="Sulfotransferase_dom"/>
</dbReference>
<feature type="domain" description="Sulfotransferase" evidence="4">
    <location>
        <begin position="137"/>
        <end position="402"/>
    </location>
</feature>
<dbReference type="EC" id="2.8.2.-" evidence="3"/>
<dbReference type="InterPro" id="IPR027417">
    <property type="entry name" value="P-loop_NTPase"/>
</dbReference>
<dbReference type="GO" id="GO:0051923">
    <property type="term" value="P:sulfation"/>
    <property type="evidence" value="ECO:0000318"/>
    <property type="project" value="GO_Central"/>
</dbReference>
<reference evidence="5 7" key="2">
    <citation type="journal article" date="2014" name="BMC Genomics">
        <title>An improved genome release (version Mt4.0) for the model legume Medicago truncatula.</title>
        <authorList>
            <person name="Tang H."/>
            <person name="Krishnakumar V."/>
            <person name="Bidwell S."/>
            <person name="Rosen B."/>
            <person name="Chan A."/>
            <person name="Zhou S."/>
            <person name="Gentzbittel L."/>
            <person name="Childs K.L."/>
            <person name="Yandell M."/>
            <person name="Gundlach H."/>
            <person name="Mayer K.F."/>
            <person name="Schwartz D.C."/>
            <person name="Town C.D."/>
        </authorList>
    </citation>
    <scope>GENOME REANNOTATION</scope>
    <source>
        <strain evidence="5">A17</strain>
        <strain evidence="6 7">cv. Jemalong A17</strain>
    </source>
</reference>
<dbReference type="Pfam" id="PF00685">
    <property type="entry name" value="Sulfotransfer_1"/>
    <property type="match status" value="1"/>
</dbReference>
<evidence type="ECO:0000313" key="6">
    <source>
        <dbReference type="EnsemblPlants" id="AET02142"/>
    </source>
</evidence>
<name>G7LDJ5_MEDTR</name>
<keyword evidence="2 3" id="KW-0808">Transferase</keyword>
<comment type="similarity">
    <text evidence="1 3">Belongs to the sulfotransferase 1 family.</text>
</comment>
<accession>G7LDJ5</accession>
<dbReference type="SUPFAM" id="SSF52540">
    <property type="entry name" value="P-loop containing nucleoside triphosphate hydrolases"/>
    <property type="match status" value="1"/>
</dbReference>
<dbReference type="Gene3D" id="3.40.50.300">
    <property type="entry name" value="P-loop containing nucleotide triphosphate hydrolases"/>
    <property type="match status" value="1"/>
</dbReference>
<keyword evidence="7" id="KW-1185">Reference proteome</keyword>
<dbReference type="HOGENOM" id="CLU_027239_0_1_1"/>
<reference evidence="5 7" key="1">
    <citation type="journal article" date="2011" name="Nature">
        <title>The Medicago genome provides insight into the evolution of rhizobial symbioses.</title>
        <authorList>
            <person name="Young N.D."/>
            <person name="Debelle F."/>
            <person name="Oldroyd G.E."/>
            <person name="Geurts R."/>
            <person name="Cannon S.B."/>
            <person name="Udvardi M.K."/>
            <person name="Benedito V.A."/>
            <person name="Mayer K.F."/>
            <person name="Gouzy J."/>
            <person name="Schoof H."/>
            <person name="Van de Peer Y."/>
            <person name="Proost S."/>
            <person name="Cook D.R."/>
            <person name="Meyers B.C."/>
            <person name="Spannagl M."/>
            <person name="Cheung F."/>
            <person name="De Mita S."/>
            <person name="Krishnakumar V."/>
            <person name="Gundlach H."/>
            <person name="Zhou S."/>
            <person name="Mudge J."/>
            <person name="Bharti A.K."/>
            <person name="Murray J.D."/>
            <person name="Naoumkina M.A."/>
            <person name="Rosen B."/>
            <person name="Silverstein K.A."/>
            <person name="Tang H."/>
            <person name="Rombauts S."/>
            <person name="Zhao P.X."/>
            <person name="Zhou P."/>
            <person name="Barbe V."/>
            <person name="Bardou P."/>
            <person name="Bechner M."/>
            <person name="Bellec A."/>
            <person name="Berger A."/>
            <person name="Berges H."/>
            <person name="Bidwell S."/>
            <person name="Bisseling T."/>
            <person name="Choisne N."/>
            <person name="Couloux A."/>
            <person name="Denny R."/>
            <person name="Deshpande S."/>
            <person name="Dai X."/>
            <person name="Doyle J.J."/>
            <person name="Dudez A.M."/>
            <person name="Farmer A.D."/>
            <person name="Fouteau S."/>
            <person name="Franken C."/>
            <person name="Gibelin C."/>
            <person name="Gish J."/>
            <person name="Goldstein S."/>
            <person name="Gonzalez A.J."/>
            <person name="Green P.J."/>
            <person name="Hallab A."/>
            <person name="Hartog M."/>
            <person name="Hua A."/>
            <person name="Humphray S.J."/>
            <person name="Jeong D.H."/>
            <person name="Jing Y."/>
            <person name="Jocker A."/>
            <person name="Kenton S.M."/>
            <person name="Kim D.J."/>
            <person name="Klee K."/>
            <person name="Lai H."/>
            <person name="Lang C."/>
            <person name="Lin S."/>
            <person name="Macmil S.L."/>
            <person name="Magdelenat G."/>
            <person name="Matthews L."/>
            <person name="McCorrison J."/>
            <person name="Monaghan E.L."/>
            <person name="Mun J.H."/>
            <person name="Najar F.Z."/>
            <person name="Nicholson C."/>
            <person name="Noirot C."/>
            <person name="O'Bleness M."/>
            <person name="Paule C.R."/>
            <person name="Poulain J."/>
            <person name="Prion F."/>
            <person name="Qin B."/>
            <person name="Qu C."/>
            <person name="Retzel E.F."/>
            <person name="Riddle C."/>
            <person name="Sallet E."/>
            <person name="Samain S."/>
            <person name="Samson N."/>
            <person name="Sanders I."/>
            <person name="Saurat O."/>
            <person name="Scarpelli C."/>
            <person name="Schiex T."/>
            <person name="Segurens B."/>
            <person name="Severin A.J."/>
            <person name="Sherrier D.J."/>
            <person name="Shi R."/>
            <person name="Sims S."/>
            <person name="Singer S.R."/>
            <person name="Sinharoy S."/>
            <person name="Sterck L."/>
            <person name="Viollet A."/>
            <person name="Wang B.B."/>
            <person name="Wang K."/>
            <person name="Wang M."/>
            <person name="Wang X."/>
            <person name="Warfsmann J."/>
            <person name="Weissenbach J."/>
            <person name="White D.D."/>
            <person name="White J.D."/>
            <person name="Wiley G.B."/>
            <person name="Wincker P."/>
            <person name="Xing Y."/>
            <person name="Yang L."/>
            <person name="Yao Z."/>
            <person name="Ying F."/>
            <person name="Zhai J."/>
            <person name="Zhou L."/>
            <person name="Zuber A."/>
            <person name="Denarie J."/>
            <person name="Dixon R.A."/>
            <person name="May G.D."/>
            <person name="Schwartz D.C."/>
            <person name="Rogers J."/>
            <person name="Quetier F."/>
            <person name="Town C.D."/>
            <person name="Roe B.A."/>
        </authorList>
    </citation>
    <scope>NUCLEOTIDE SEQUENCE [LARGE SCALE GENOMIC DNA]</scope>
    <source>
        <strain evidence="5">A17</strain>
        <strain evidence="6 7">cv. Jemalong A17</strain>
    </source>
</reference>
<proteinExistence type="inferred from homology"/>
<organism evidence="5 7">
    <name type="scientific">Medicago truncatula</name>
    <name type="common">Barrel medic</name>
    <name type="synonym">Medicago tribuloides</name>
    <dbReference type="NCBI Taxonomy" id="3880"/>
    <lineage>
        <taxon>Eukaryota</taxon>
        <taxon>Viridiplantae</taxon>
        <taxon>Streptophyta</taxon>
        <taxon>Embryophyta</taxon>
        <taxon>Tracheophyta</taxon>
        <taxon>Spermatophyta</taxon>
        <taxon>Magnoliopsida</taxon>
        <taxon>eudicotyledons</taxon>
        <taxon>Gunneridae</taxon>
        <taxon>Pentapetalae</taxon>
        <taxon>rosids</taxon>
        <taxon>fabids</taxon>
        <taxon>Fabales</taxon>
        <taxon>Fabaceae</taxon>
        <taxon>Papilionoideae</taxon>
        <taxon>50 kb inversion clade</taxon>
        <taxon>NPAAA clade</taxon>
        <taxon>Hologalegina</taxon>
        <taxon>IRL clade</taxon>
        <taxon>Trifolieae</taxon>
        <taxon>Medicago</taxon>
    </lineage>
</organism>
<evidence type="ECO:0000313" key="5">
    <source>
        <dbReference type="EMBL" id="AET02142.2"/>
    </source>
</evidence>
<dbReference type="Proteomes" id="UP000002051">
    <property type="component" value="Chromosome 8"/>
</dbReference>